<evidence type="ECO:0000259" key="9">
    <source>
        <dbReference type="Pfam" id="PF13231"/>
    </source>
</evidence>
<dbReference type="GO" id="GO:0005886">
    <property type="term" value="C:plasma membrane"/>
    <property type="evidence" value="ECO:0007669"/>
    <property type="project" value="UniProtKB-SubCell"/>
</dbReference>
<feature type="transmembrane region" description="Helical" evidence="8">
    <location>
        <begin position="218"/>
        <end position="247"/>
    </location>
</feature>
<keyword evidence="6 8" id="KW-1133">Transmembrane helix</keyword>
<reference evidence="10 11" key="1">
    <citation type="submission" date="2015-09" db="EMBL/GenBank/DDBJ databases">
        <title>Draft genome sequence of Kouleothrix aurantiaca JCM 19913.</title>
        <authorList>
            <person name="Hemp J."/>
        </authorList>
    </citation>
    <scope>NUCLEOTIDE SEQUENCE [LARGE SCALE GENOMIC DNA]</scope>
    <source>
        <strain evidence="10 11">COM-B</strain>
    </source>
</reference>
<dbReference type="InterPro" id="IPR050297">
    <property type="entry name" value="LipidA_mod_glycosyltrf_83"/>
</dbReference>
<proteinExistence type="predicted"/>
<dbReference type="Pfam" id="PF13231">
    <property type="entry name" value="PMT_2"/>
    <property type="match status" value="1"/>
</dbReference>
<evidence type="ECO:0000256" key="8">
    <source>
        <dbReference type="SAM" id="Phobius"/>
    </source>
</evidence>
<dbReference type="AlphaFoldDB" id="A0A0P9D0M4"/>
<evidence type="ECO:0000256" key="6">
    <source>
        <dbReference type="ARBA" id="ARBA00022989"/>
    </source>
</evidence>
<evidence type="ECO:0000313" key="11">
    <source>
        <dbReference type="Proteomes" id="UP000050509"/>
    </source>
</evidence>
<comment type="subcellular location">
    <subcellularLocation>
        <location evidence="1">Cell membrane</location>
        <topology evidence="1">Multi-pass membrane protein</topology>
    </subcellularLocation>
</comment>
<dbReference type="InterPro" id="IPR038731">
    <property type="entry name" value="RgtA/B/C-like"/>
</dbReference>
<evidence type="ECO:0000256" key="4">
    <source>
        <dbReference type="ARBA" id="ARBA00022679"/>
    </source>
</evidence>
<dbReference type="GO" id="GO:0009103">
    <property type="term" value="P:lipopolysaccharide biosynthetic process"/>
    <property type="evidence" value="ECO:0007669"/>
    <property type="project" value="UniProtKB-ARBA"/>
</dbReference>
<feature type="domain" description="Glycosyltransferase RgtA/B/C/D-like" evidence="9">
    <location>
        <begin position="169"/>
        <end position="278"/>
    </location>
</feature>
<feature type="transmembrane region" description="Helical" evidence="8">
    <location>
        <begin position="259"/>
        <end position="278"/>
    </location>
</feature>
<organism evidence="10 11">
    <name type="scientific">Kouleothrix aurantiaca</name>
    <dbReference type="NCBI Taxonomy" id="186479"/>
    <lineage>
        <taxon>Bacteria</taxon>
        <taxon>Bacillati</taxon>
        <taxon>Chloroflexota</taxon>
        <taxon>Chloroflexia</taxon>
        <taxon>Chloroflexales</taxon>
        <taxon>Roseiflexineae</taxon>
        <taxon>Roseiflexaceae</taxon>
        <taxon>Kouleothrix</taxon>
    </lineage>
</organism>
<accession>A0A0P9D0M4</accession>
<evidence type="ECO:0000313" key="10">
    <source>
        <dbReference type="EMBL" id="KPV51527.1"/>
    </source>
</evidence>
<evidence type="ECO:0000256" key="1">
    <source>
        <dbReference type="ARBA" id="ARBA00004651"/>
    </source>
</evidence>
<gene>
    <name evidence="10" type="ORF">SE17_20685</name>
</gene>
<dbReference type="PANTHER" id="PTHR33908">
    <property type="entry name" value="MANNOSYLTRANSFERASE YKCB-RELATED"/>
    <property type="match status" value="1"/>
</dbReference>
<keyword evidence="2" id="KW-1003">Cell membrane</keyword>
<sequence length="293" mass="30939">MKYKSLFLIVIAFTTLAALYSALIPLGEGPDEPGHAAFAFFLAREARLPDQRAGEVPGEGHQPPLAYALAAPLAAWLPHDERALDQPGNARFTWAGGSETNAVAHGSREFWPRGGAVLAWHLMRLVSVLCGAATVVLTYGAARALLDERPRTNDETARCVPGRQSFVPLAAAALVAFNPQFLFASALVTNDALLAALSAAVVWLAWRQRAAGGLFGYALAMGALLGLALLTKQSAVLLVPIGAGAVLQRGWRTGAARAFGGLAACGAAALLVSGWWFWRNVHLYGDPFGLALF</sequence>
<dbReference type="GO" id="GO:0016763">
    <property type="term" value="F:pentosyltransferase activity"/>
    <property type="evidence" value="ECO:0007669"/>
    <property type="project" value="TreeGrafter"/>
</dbReference>
<feature type="non-terminal residue" evidence="10">
    <location>
        <position position="293"/>
    </location>
</feature>
<keyword evidence="4" id="KW-0808">Transferase</keyword>
<keyword evidence="5 8" id="KW-0812">Transmembrane</keyword>
<evidence type="ECO:0000256" key="3">
    <source>
        <dbReference type="ARBA" id="ARBA00022676"/>
    </source>
</evidence>
<keyword evidence="11" id="KW-1185">Reference proteome</keyword>
<protein>
    <recommendedName>
        <fullName evidence="9">Glycosyltransferase RgtA/B/C/D-like domain-containing protein</fullName>
    </recommendedName>
</protein>
<evidence type="ECO:0000256" key="5">
    <source>
        <dbReference type="ARBA" id="ARBA00022692"/>
    </source>
</evidence>
<evidence type="ECO:0000256" key="7">
    <source>
        <dbReference type="ARBA" id="ARBA00023136"/>
    </source>
</evidence>
<keyword evidence="7 8" id="KW-0472">Membrane</keyword>
<evidence type="ECO:0000256" key="2">
    <source>
        <dbReference type="ARBA" id="ARBA00022475"/>
    </source>
</evidence>
<dbReference type="Proteomes" id="UP000050509">
    <property type="component" value="Unassembled WGS sequence"/>
</dbReference>
<dbReference type="EMBL" id="LJCR01000877">
    <property type="protein sequence ID" value="KPV51527.1"/>
    <property type="molecule type" value="Genomic_DNA"/>
</dbReference>
<name>A0A0P9D0M4_9CHLR</name>
<comment type="caution">
    <text evidence="10">The sequence shown here is derived from an EMBL/GenBank/DDBJ whole genome shotgun (WGS) entry which is preliminary data.</text>
</comment>
<keyword evidence="3" id="KW-0328">Glycosyltransferase</keyword>
<feature type="transmembrane region" description="Helical" evidence="8">
    <location>
        <begin position="118"/>
        <end position="142"/>
    </location>
</feature>
<dbReference type="PANTHER" id="PTHR33908:SF11">
    <property type="entry name" value="MEMBRANE PROTEIN"/>
    <property type="match status" value="1"/>
</dbReference>